<organism evidence="2 3">
    <name type="scientific">Pseudonocardia aurantiaca</name>
    <dbReference type="NCBI Taxonomy" id="75290"/>
    <lineage>
        <taxon>Bacteria</taxon>
        <taxon>Bacillati</taxon>
        <taxon>Actinomycetota</taxon>
        <taxon>Actinomycetes</taxon>
        <taxon>Pseudonocardiales</taxon>
        <taxon>Pseudonocardiaceae</taxon>
        <taxon>Pseudonocardia</taxon>
    </lineage>
</organism>
<protein>
    <submittedName>
        <fullName evidence="2">MerR family transcriptional regulator</fullName>
    </submittedName>
</protein>
<feature type="domain" description="HTH merR-type" evidence="1">
    <location>
        <begin position="8"/>
        <end position="51"/>
    </location>
</feature>
<dbReference type="EMBL" id="JBHUCP010000007">
    <property type="protein sequence ID" value="MFD1530304.1"/>
    <property type="molecule type" value="Genomic_DNA"/>
</dbReference>
<evidence type="ECO:0000313" key="2">
    <source>
        <dbReference type="EMBL" id="MFD1530304.1"/>
    </source>
</evidence>
<dbReference type="RefSeq" id="WP_343980255.1">
    <property type="nucleotide sequence ID" value="NZ_BAAAJG010000011.1"/>
</dbReference>
<name>A0ABW4FI45_9PSEU</name>
<dbReference type="InterPro" id="IPR009061">
    <property type="entry name" value="DNA-bd_dom_put_sf"/>
</dbReference>
<keyword evidence="3" id="KW-1185">Reference proteome</keyword>
<sequence>MSTGPLLTTSQLSKRLGISVRTLQQWRVDGWIKPELVTVGGQARWDEDNVKAQLRELAERQQSED</sequence>
<dbReference type="SUPFAM" id="SSF46955">
    <property type="entry name" value="Putative DNA-binding domain"/>
    <property type="match status" value="1"/>
</dbReference>
<accession>A0ABW4FI45</accession>
<gene>
    <name evidence="2" type="ORF">ACFSCY_12705</name>
</gene>
<dbReference type="Proteomes" id="UP001597145">
    <property type="component" value="Unassembled WGS sequence"/>
</dbReference>
<comment type="caution">
    <text evidence="2">The sequence shown here is derived from an EMBL/GenBank/DDBJ whole genome shotgun (WGS) entry which is preliminary data.</text>
</comment>
<evidence type="ECO:0000259" key="1">
    <source>
        <dbReference type="Pfam" id="PF13411"/>
    </source>
</evidence>
<reference evidence="3" key="1">
    <citation type="journal article" date="2019" name="Int. J. Syst. Evol. Microbiol.">
        <title>The Global Catalogue of Microorganisms (GCM) 10K type strain sequencing project: providing services to taxonomists for standard genome sequencing and annotation.</title>
        <authorList>
            <consortium name="The Broad Institute Genomics Platform"/>
            <consortium name="The Broad Institute Genome Sequencing Center for Infectious Disease"/>
            <person name="Wu L."/>
            <person name="Ma J."/>
        </authorList>
    </citation>
    <scope>NUCLEOTIDE SEQUENCE [LARGE SCALE GENOMIC DNA]</scope>
    <source>
        <strain evidence="3">JCM 12165</strain>
    </source>
</reference>
<proteinExistence type="predicted"/>
<dbReference type="Pfam" id="PF13411">
    <property type="entry name" value="MerR_1"/>
    <property type="match status" value="1"/>
</dbReference>
<evidence type="ECO:0000313" key="3">
    <source>
        <dbReference type="Proteomes" id="UP001597145"/>
    </source>
</evidence>
<dbReference type="Gene3D" id="1.10.1660.10">
    <property type="match status" value="1"/>
</dbReference>
<dbReference type="InterPro" id="IPR000551">
    <property type="entry name" value="MerR-type_HTH_dom"/>
</dbReference>